<feature type="domain" description="Peptidase family U32 C-terminal" evidence="4">
    <location>
        <begin position="325"/>
        <end position="404"/>
    </location>
</feature>
<evidence type="ECO:0000256" key="3">
    <source>
        <dbReference type="ARBA" id="ARBA00038374"/>
    </source>
</evidence>
<protein>
    <submittedName>
        <fullName evidence="5">U32 family peptidase</fullName>
    </submittedName>
</protein>
<evidence type="ECO:0000313" key="6">
    <source>
        <dbReference type="Proteomes" id="UP001652394"/>
    </source>
</evidence>
<keyword evidence="1" id="KW-0645">Protease</keyword>
<dbReference type="PANTHER" id="PTHR30217">
    <property type="entry name" value="PEPTIDASE U32 FAMILY"/>
    <property type="match status" value="1"/>
</dbReference>
<dbReference type="Proteomes" id="UP001652394">
    <property type="component" value="Unassembled WGS sequence"/>
</dbReference>
<dbReference type="Gene3D" id="2.40.30.10">
    <property type="entry name" value="Translation factors"/>
    <property type="match status" value="1"/>
</dbReference>
<sequence>MSRHPELLIPASSLEVLKTAVIFGADAVYIGGEAFGLRAKAKNFTMEEMKEGIGFAHAHDVKVYVTANILAHNEDLAGVRAYFEELKEIQPDGLIIADPGVFEIAKEICPEIERHISTQANNTNYGTYQFWYKQGASRVVAARELSLQEIKEIRAQIPADLEIEAFVHGAMCISYSGRCLLSNYFTGRDANKGACTHPCRWKYAVVEETRPGEYMPVYENERGTYIFNSKDLCMISHIPELLDAGVDSLKIEGRMKTALYVATVARTYRKAIDDYQKDPRLYEKNMPWYLEQISNCTYRQFTTGFFFGKPDENTQIYDSNTYVKEYTYLGIVEEAVGNSVHIEQRNKFSVGEKIEIMKPDGRNIETTVKRIADTEGKEQESAPHPKQELVVELEHAAEKYDLLRRAE</sequence>
<proteinExistence type="inferred from homology"/>
<comment type="similarity">
    <text evidence="3">Belongs to the peptidase U32 family.</text>
</comment>
<dbReference type="Pfam" id="PF16325">
    <property type="entry name" value="Peptidase_U32_C"/>
    <property type="match status" value="1"/>
</dbReference>
<keyword evidence="2" id="KW-0378">Hydrolase</keyword>
<name>A0ABT2TDQ7_9FIRM</name>
<dbReference type="EMBL" id="JAOQJX010000014">
    <property type="protein sequence ID" value="MCU6747941.1"/>
    <property type="molecule type" value="Genomic_DNA"/>
</dbReference>
<evidence type="ECO:0000259" key="4">
    <source>
        <dbReference type="Pfam" id="PF16325"/>
    </source>
</evidence>
<evidence type="ECO:0000256" key="1">
    <source>
        <dbReference type="ARBA" id="ARBA00022670"/>
    </source>
</evidence>
<evidence type="ECO:0000313" key="5">
    <source>
        <dbReference type="EMBL" id="MCU6747941.1"/>
    </source>
</evidence>
<dbReference type="InterPro" id="IPR001539">
    <property type="entry name" value="Peptidase_U32"/>
</dbReference>
<reference evidence="5 6" key="1">
    <citation type="journal article" date="2021" name="ISME Commun">
        <title>Automated analysis of genomic sequences facilitates high-throughput and comprehensive description of bacteria.</title>
        <authorList>
            <person name="Hitch T.C.A."/>
        </authorList>
    </citation>
    <scope>NUCLEOTIDE SEQUENCE [LARGE SCALE GENOMIC DNA]</scope>
    <source>
        <strain evidence="5 6">H2_18</strain>
    </source>
</reference>
<keyword evidence="6" id="KW-1185">Reference proteome</keyword>
<dbReference type="RefSeq" id="WP_059068227.1">
    <property type="nucleotide sequence ID" value="NZ_JAOQJX010000014.1"/>
</dbReference>
<accession>A0ABT2TDQ7</accession>
<comment type="caution">
    <text evidence="5">The sequence shown here is derived from an EMBL/GenBank/DDBJ whole genome shotgun (WGS) entry which is preliminary data.</text>
</comment>
<dbReference type="InterPro" id="IPR051454">
    <property type="entry name" value="RNA/ubiquinone_mod_enzymes"/>
</dbReference>
<evidence type="ECO:0000256" key="2">
    <source>
        <dbReference type="ARBA" id="ARBA00022801"/>
    </source>
</evidence>
<dbReference type="PROSITE" id="PS01276">
    <property type="entry name" value="PEPTIDASE_U32"/>
    <property type="match status" value="1"/>
</dbReference>
<dbReference type="InterPro" id="IPR032525">
    <property type="entry name" value="Peptidase_U32_C"/>
</dbReference>
<dbReference type="Pfam" id="PF01136">
    <property type="entry name" value="Peptidase_U32"/>
    <property type="match status" value="1"/>
</dbReference>
<gene>
    <name evidence="5" type="ORF">OCV51_09810</name>
</gene>
<organism evidence="5 6">
    <name type="scientific">Faecalicatena acetigenes</name>
    <dbReference type="NCBI Taxonomy" id="2981790"/>
    <lineage>
        <taxon>Bacteria</taxon>
        <taxon>Bacillati</taxon>
        <taxon>Bacillota</taxon>
        <taxon>Clostridia</taxon>
        <taxon>Lachnospirales</taxon>
        <taxon>Lachnospiraceae</taxon>
        <taxon>Faecalicatena</taxon>
    </lineage>
</organism>
<dbReference type="PANTHER" id="PTHR30217:SF6">
    <property type="entry name" value="TRNA HYDROXYLATION PROTEIN P"/>
    <property type="match status" value="1"/>
</dbReference>